<evidence type="ECO:0000313" key="2">
    <source>
        <dbReference type="EMBL" id="CAI2385448.1"/>
    </source>
</evidence>
<feature type="region of interest" description="Disordered" evidence="1">
    <location>
        <begin position="594"/>
        <end position="633"/>
    </location>
</feature>
<gene>
    <name evidence="2" type="ORF">ECRASSUSDP1_LOCUS27013</name>
</gene>
<name>A0AAD2DAF0_EUPCR</name>
<comment type="caution">
    <text evidence="2">The sequence shown here is derived from an EMBL/GenBank/DDBJ whole genome shotgun (WGS) entry which is preliminary data.</text>
</comment>
<dbReference type="Proteomes" id="UP001295684">
    <property type="component" value="Unassembled WGS sequence"/>
</dbReference>
<dbReference type="AlphaFoldDB" id="A0AAD2DAF0"/>
<organism evidence="2 3">
    <name type="scientific">Euplotes crassus</name>
    <dbReference type="NCBI Taxonomy" id="5936"/>
    <lineage>
        <taxon>Eukaryota</taxon>
        <taxon>Sar</taxon>
        <taxon>Alveolata</taxon>
        <taxon>Ciliophora</taxon>
        <taxon>Intramacronucleata</taxon>
        <taxon>Spirotrichea</taxon>
        <taxon>Hypotrichia</taxon>
        <taxon>Euplotida</taxon>
        <taxon>Euplotidae</taxon>
        <taxon>Moneuplotes</taxon>
    </lineage>
</organism>
<evidence type="ECO:0000313" key="3">
    <source>
        <dbReference type="Proteomes" id="UP001295684"/>
    </source>
</evidence>
<accession>A0AAD2DAF0</accession>
<reference evidence="2" key="1">
    <citation type="submission" date="2023-07" db="EMBL/GenBank/DDBJ databases">
        <authorList>
            <consortium name="AG Swart"/>
            <person name="Singh M."/>
            <person name="Singh A."/>
            <person name="Seah K."/>
            <person name="Emmerich C."/>
        </authorList>
    </citation>
    <scope>NUCLEOTIDE SEQUENCE</scope>
    <source>
        <strain evidence="2">DP1</strain>
    </source>
</reference>
<protein>
    <submittedName>
        <fullName evidence="2">Uncharacterized protein</fullName>
    </submittedName>
</protein>
<feature type="compositionally biased region" description="Basic and acidic residues" evidence="1">
    <location>
        <begin position="594"/>
        <end position="614"/>
    </location>
</feature>
<proteinExistence type="predicted"/>
<sequence length="633" mass="75125">MDKYGDSEFARDLRFKDEQKRFLEQCKWGYNIDIDNEESMIIPARELFPTCVNILKKQLCQLCDKKPIVVKAIMPLEHSSNDEWNHKMYFCKSCAKKIQPELEIETMAKSGVFCDPIKQLNQGFLMIRKAIFKRQLYLAHILRTKPYMREQIETVWKQSEQFYGVYQNILNRVYLAKGEPLDIQSKKIRNFIENQSTYKKIIDDVNRLLININRDPKFKKLAKDSEVKTQAYLQKELYEIEESHENTIEESKQKYFELKNKSIDLVWSLQSLQEAFTTQDQIREHYPNVLDLKHEYADSYFDAKRKYSVDLEKMCGCERRISDYLELNMSSFIPQKRFSLHTEYFRSKTEQPSFFINCQLLWERRQEESDFAEKHIKTSKEQQESIDNFQKLTEDHSGKINTIEISFCSFGIREIIKIFRNPFITSVENLMLNLTDRELYPKLTPVFCKYLSQFIETKVKKSISISHFQLHTAQVNLILKAARNLKHISVTKCSFLDQGIVKLNFKEFYLKDISTYREEFDVIERLLPLKELKICNNYQGDMNKNDGDPCLKDLKQINKSQFDRLCKDLQKHMDPCDLPKVSIDRAFSVAEVRHSNKQDNKTKAKKKEKIDFYQKDQGSNHNSSIKDHLSIIK</sequence>
<feature type="compositionally biased region" description="Basic and acidic residues" evidence="1">
    <location>
        <begin position="624"/>
        <end position="633"/>
    </location>
</feature>
<evidence type="ECO:0000256" key="1">
    <source>
        <dbReference type="SAM" id="MobiDB-lite"/>
    </source>
</evidence>
<dbReference type="EMBL" id="CAMPGE010027860">
    <property type="protein sequence ID" value="CAI2385448.1"/>
    <property type="molecule type" value="Genomic_DNA"/>
</dbReference>
<keyword evidence="3" id="KW-1185">Reference proteome</keyword>